<dbReference type="PROSITE" id="PS51257">
    <property type="entry name" value="PROKAR_LIPOPROTEIN"/>
    <property type="match status" value="1"/>
</dbReference>
<dbReference type="GO" id="GO:0004222">
    <property type="term" value="F:metalloendopeptidase activity"/>
    <property type="evidence" value="ECO:0007669"/>
    <property type="project" value="TreeGrafter"/>
</dbReference>
<evidence type="ECO:0000313" key="2">
    <source>
        <dbReference type="EMBL" id="CAA6815098.1"/>
    </source>
</evidence>
<dbReference type="PANTHER" id="PTHR21666:SF270">
    <property type="entry name" value="MUREIN HYDROLASE ACTIVATOR ENVC"/>
    <property type="match status" value="1"/>
</dbReference>
<evidence type="ECO:0000259" key="1">
    <source>
        <dbReference type="Pfam" id="PF01551"/>
    </source>
</evidence>
<protein>
    <recommendedName>
        <fullName evidence="1">M23ase beta-sheet core domain-containing protein</fullName>
    </recommendedName>
</protein>
<dbReference type="Gene3D" id="2.70.70.10">
    <property type="entry name" value="Glucose Permease (Domain IIA)"/>
    <property type="match status" value="1"/>
</dbReference>
<dbReference type="PANTHER" id="PTHR21666">
    <property type="entry name" value="PEPTIDASE-RELATED"/>
    <property type="match status" value="1"/>
</dbReference>
<organism evidence="2">
    <name type="scientific">uncultured Sulfurovum sp</name>
    <dbReference type="NCBI Taxonomy" id="269237"/>
    <lineage>
        <taxon>Bacteria</taxon>
        <taxon>Pseudomonadati</taxon>
        <taxon>Campylobacterota</taxon>
        <taxon>Epsilonproteobacteria</taxon>
        <taxon>Campylobacterales</taxon>
        <taxon>Sulfurovaceae</taxon>
        <taxon>Sulfurovum</taxon>
        <taxon>environmental samples</taxon>
    </lineage>
</organism>
<sequence length="240" mass="26737">MRFISIFLSVFIFTACSQKEEKIPVDLTRKGFSYYPAGELAPVTSGQGRKGDNYVYAPGIRFPIESAPAYLNSQVYGVGGYLGPKGSLCSETNYAYPWHDNYCEKRSKYNMPLCSMGTGHQGVDIRTATCEKKKYYAVAVENGVITSIGTYTVQLRGISGRTYRYLHLDSATLKVKRGQNLRRGQRIGLVSNNMGSTPTSIHLHFDMKQTIKIGNSSKTVFVPPYTSLVEAYKRLLQGHP</sequence>
<dbReference type="InterPro" id="IPR050570">
    <property type="entry name" value="Cell_wall_metabolism_enzyme"/>
</dbReference>
<feature type="domain" description="M23ase beta-sheet core" evidence="1">
    <location>
        <begin position="119"/>
        <end position="209"/>
    </location>
</feature>
<dbReference type="CDD" id="cd12797">
    <property type="entry name" value="M23_peptidase"/>
    <property type="match status" value="1"/>
</dbReference>
<dbReference type="AlphaFoldDB" id="A0A6S6TJS0"/>
<dbReference type="EMBL" id="CACVAZ010000097">
    <property type="protein sequence ID" value="CAA6815098.1"/>
    <property type="molecule type" value="Genomic_DNA"/>
</dbReference>
<reference evidence="2" key="1">
    <citation type="submission" date="2020-01" db="EMBL/GenBank/DDBJ databases">
        <authorList>
            <person name="Meier V. D."/>
            <person name="Meier V D."/>
        </authorList>
    </citation>
    <scope>NUCLEOTIDE SEQUENCE</scope>
    <source>
        <strain evidence="2">HLG_WM_MAG_02</strain>
    </source>
</reference>
<dbReference type="InterPro" id="IPR011055">
    <property type="entry name" value="Dup_hybrid_motif"/>
</dbReference>
<accession>A0A6S6TJS0</accession>
<dbReference type="SUPFAM" id="SSF51261">
    <property type="entry name" value="Duplicated hybrid motif"/>
    <property type="match status" value="1"/>
</dbReference>
<dbReference type="InterPro" id="IPR016047">
    <property type="entry name" value="M23ase_b-sheet_dom"/>
</dbReference>
<proteinExistence type="predicted"/>
<name>A0A6S6TJS0_9BACT</name>
<gene>
    <name evidence="2" type="ORF">HELGO_WM42951</name>
</gene>
<dbReference type="Pfam" id="PF01551">
    <property type="entry name" value="Peptidase_M23"/>
    <property type="match status" value="1"/>
</dbReference>